<dbReference type="Gene3D" id="3.30.470.20">
    <property type="entry name" value="ATP-grasp fold, B domain"/>
    <property type="match status" value="1"/>
</dbReference>
<dbReference type="PROSITE" id="PS00844">
    <property type="entry name" value="DALA_DALA_LIGASE_2"/>
    <property type="match status" value="1"/>
</dbReference>
<dbReference type="PANTHER" id="PTHR23132">
    <property type="entry name" value="D-ALANINE--D-ALANINE LIGASE"/>
    <property type="match status" value="1"/>
</dbReference>
<keyword evidence="15 25" id="KW-0464">Manganese</keyword>
<dbReference type="GO" id="GO:0071555">
    <property type="term" value="P:cell wall organization"/>
    <property type="evidence" value="ECO:0007669"/>
    <property type="project" value="UniProtKB-KW"/>
</dbReference>
<comment type="similarity">
    <text evidence="5 22">Belongs to the D-alanine--D-alanine ligase family.</text>
</comment>
<dbReference type="GO" id="GO:0008716">
    <property type="term" value="F:D-alanine-D-alanine ligase activity"/>
    <property type="evidence" value="ECO:0007669"/>
    <property type="project" value="UniProtKB-UniRule"/>
</dbReference>
<dbReference type="PROSITE" id="PS00843">
    <property type="entry name" value="DALA_DALA_LIGASE_1"/>
    <property type="match status" value="1"/>
</dbReference>
<comment type="cofactor">
    <cofactor evidence="25">
        <name>Mg(2+)</name>
        <dbReference type="ChEBI" id="CHEBI:18420"/>
    </cofactor>
    <cofactor evidence="25">
        <name>Mn(2+)</name>
        <dbReference type="ChEBI" id="CHEBI:29035"/>
    </cofactor>
    <text evidence="25">Binds 2 magnesium or manganese ions per subunit.</text>
</comment>
<evidence type="ECO:0000256" key="7">
    <source>
        <dbReference type="ARBA" id="ARBA00022490"/>
    </source>
</evidence>
<evidence type="ECO:0000256" key="6">
    <source>
        <dbReference type="ARBA" id="ARBA00012216"/>
    </source>
</evidence>
<evidence type="ECO:0000256" key="15">
    <source>
        <dbReference type="ARBA" id="ARBA00023211"/>
    </source>
</evidence>
<evidence type="ECO:0000256" key="9">
    <source>
        <dbReference type="ARBA" id="ARBA00022723"/>
    </source>
</evidence>
<dbReference type="SUPFAM" id="SSF56059">
    <property type="entry name" value="Glutathione synthetase ATP-binding domain-like"/>
    <property type="match status" value="1"/>
</dbReference>
<dbReference type="UniPathway" id="UPA00219"/>
<evidence type="ECO:0000256" key="19">
    <source>
        <dbReference type="ARBA" id="ARBA00068427"/>
    </source>
</evidence>
<dbReference type="InterPro" id="IPR005905">
    <property type="entry name" value="D_ala_D_ala"/>
</dbReference>
<keyword evidence="12 25" id="KW-0460">Magnesium</keyword>
<feature type="binding site" evidence="25">
    <location>
        <position position="315"/>
    </location>
    <ligand>
        <name>Mg(2+)</name>
        <dbReference type="ChEBI" id="CHEBI:18420"/>
        <label>1</label>
    </ligand>
</feature>
<comment type="pathway">
    <text evidence="4 22">Cell wall biogenesis; peptidoglycan biosynthesis.</text>
</comment>
<feature type="domain" description="ATP-grasp" evidence="27">
    <location>
        <begin position="145"/>
        <end position="348"/>
    </location>
</feature>
<dbReference type="Gene3D" id="3.30.1490.20">
    <property type="entry name" value="ATP-grasp fold, A domain"/>
    <property type="match status" value="1"/>
</dbReference>
<evidence type="ECO:0000256" key="1">
    <source>
        <dbReference type="ARBA" id="ARBA00001936"/>
    </source>
</evidence>
<dbReference type="InterPro" id="IPR013815">
    <property type="entry name" value="ATP_grasp_subdomain_1"/>
</dbReference>
<feature type="binding site" evidence="25">
    <location>
        <position position="315"/>
    </location>
    <ligand>
        <name>Mg(2+)</name>
        <dbReference type="ChEBI" id="CHEBI:18420"/>
        <label>2</label>
    </ligand>
</feature>
<evidence type="ECO:0000256" key="26">
    <source>
        <dbReference type="PROSITE-ProRule" id="PRU00409"/>
    </source>
</evidence>
<evidence type="ECO:0000256" key="10">
    <source>
        <dbReference type="ARBA" id="ARBA00022741"/>
    </source>
</evidence>
<feature type="binding site" evidence="24">
    <location>
        <begin position="314"/>
        <end position="315"/>
    </location>
    <ligand>
        <name>ATP</name>
        <dbReference type="ChEBI" id="CHEBI:30616"/>
    </ligand>
</feature>
<dbReference type="Pfam" id="PF07478">
    <property type="entry name" value="Dala_Dala_lig_C"/>
    <property type="match status" value="1"/>
</dbReference>
<dbReference type="Pfam" id="PF01820">
    <property type="entry name" value="Dala_Dala_lig_N"/>
    <property type="match status" value="1"/>
</dbReference>
<evidence type="ECO:0000256" key="21">
    <source>
        <dbReference type="ARBA" id="ARBA00077154"/>
    </source>
</evidence>
<dbReference type="EMBL" id="WMET01000001">
    <property type="protein sequence ID" value="MYL18647.1"/>
    <property type="molecule type" value="Genomic_DNA"/>
</dbReference>
<sequence length="365" mass="40362">MGKTKVGLLFGGKSSEHEVSLQSAKNIMEAVDHERYEVTLIGIDKQGEWHLSSPDNYLMNEDHPDKIALHKSNKNVAVVPGREKDQMIPVTGSEALDQLDVIFPILHGPLGEDGSIQGMLRMANLPYVGPNVLSSAVCMDKDITKKLLQSAGFQVADWFTVKRSASNAPSFEEVKNKLGVPFFIKPANQGSSVGVSKIRTEAEYKEGLEKALQYDHKVMIEAFVEGREIECAVLGNDHPAASTAGEVLPNSDFYSYETKYIDENGASLQIPADLDEKVMDNLRIQSVQAFEALECQGLARVDFFLKENGALIINEVNTLPGFTKISMYPKLWEASGISYPQLIEKLLDLAIERHHQDQALKNTVD</sequence>
<keyword evidence="10 24" id="KW-0547">Nucleotide-binding</keyword>
<evidence type="ECO:0000256" key="16">
    <source>
        <dbReference type="ARBA" id="ARBA00023316"/>
    </source>
</evidence>
<reference evidence="28 29" key="1">
    <citation type="submission" date="2019-11" db="EMBL/GenBank/DDBJ databases">
        <title>Genome sequences of 17 halophilic strains isolated from different environments.</title>
        <authorList>
            <person name="Furrow R.E."/>
        </authorList>
    </citation>
    <scope>NUCLEOTIDE SEQUENCE [LARGE SCALE GENOMIC DNA]</scope>
    <source>
        <strain evidence="28 29">22511_23_Filter</strain>
    </source>
</reference>
<feature type="binding site" evidence="24">
    <location>
        <position position="141"/>
    </location>
    <ligand>
        <name>ATP</name>
        <dbReference type="ChEBI" id="CHEBI:30616"/>
    </ligand>
</feature>
<proteinExistence type="inferred from homology"/>
<comment type="catalytic activity">
    <reaction evidence="17 22">
        <text>2 D-alanine + ATP = D-alanyl-D-alanine + ADP + phosphate + H(+)</text>
        <dbReference type="Rhea" id="RHEA:11224"/>
        <dbReference type="ChEBI" id="CHEBI:15378"/>
        <dbReference type="ChEBI" id="CHEBI:30616"/>
        <dbReference type="ChEBI" id="CHEBI:43474"/>
        <dbReference type="ChEBI" id="CHEBI:57416"/>
        <dbReference type="ChEBI" id="CHEBI:57822"/>
        <dbReference type="ChEBI" id="CHEBI:456216"/>
        <dbReference type="EC" id="6.3.2.4"/>
    </reaction>
</comment>
<dbReference type="GO" id="GO:0009252">
    <property type="term" value="P:peptidoglycan biosynthetic process"/>
    <property type="evidence" value="ECO:0007669"/>
    <property type="project" value="UniProtKB-UniRule"/>
</dbReference>
<keyword evidence="7 22" id="KW-0963">Cytoplasm</keyword>
<dbReference type="GO" id="GO:0005829">
    <property type="term" value="C:cytosol"/>
    <property type="evidence" value="ECO:0007669"/>
    <property type="project" value="TreeGrafter"/>
</dbReference>
<keyword evidence="14 22" id="KW-0573">Peptidoglycan synthesis</keyword>
<dbReference type="InterPro" id="IPR011127">
    <property type="entry name" value="Dala_Dala_lig_N"/>
</dbReference>
<dbReference type="SUPFAM" id="SSF52440">
    <property type="entry name" value="PreATP-grasp domain"/>
    <property type="match status" value="1"/>
</dbReference>
<feature type="active site" evidence="23">
    <location>
        <position position="326"/>
    </location>
</feature>
<evidence type="ECO:0000256" key="20">
    <source>
        <dbReference type="ARBA" id="ARBA00076288"/>
    </source>
</evidence>
<evidence type="ECO:0000256" key="2">
    <source>
        <dbReference type="ARBA" id="ARBA00003921"/>
    </source>
</evidence>
<evidence type="ECO:0000256" key="24">
    <source>
        <dbReference type="PIRSR" id="PIRSR039102-2"/>
    </source>
</evidence>
<feature type="binding site" evidence="25">
    <location>
        <position position="302"/>
    </location>
    <ligand>
        <name>Mg(2+)</name>
        <dbReference type="ChEBI" id="CHEBI:18420"/>
        <label>1</label>
    </ligand>
</feature>
<keyword evidence="16 22" id="KW-0961">Cell wall biogenesis/degradation</keyword>
<feature type="binding site" evidence="24">
    <location>
        <begin position="191"/>
        <end position="192"/>
    </location>
    <ligand>
        <name>ATP</name>
        <dbReference type="ChEBI" id="CHEBI:30616"/>
    </ligand>
</feature>
<keyword evidence="13 22" id="KW-0133">Cell shape</keyword>
<evidence type="ECO:0000256" key="22">
    <source>
        <dbReference type="HAMAP-Rule" id="MF_00047"/>
    </source>
</evidence>
<dbReference type="AlphaFoldDB" id="A0A845DX56"/>
<feature type="binding site" evidence="24">
    <location>
        <begin position="183"/>
        <end position="185"/>
    </location>
    <ligand>
        <name>ATP</name>
        <dbReference type="ChEBI" id="CHEBI:30616"/>
    </ligand>
</feature>
<keyword evidence="9 25" id="KW-0479">Metal-binding</keyword>
<evidence type="ECO:0000256" key="3">
    <source>
        <dbReference type="ARBA" id="ARBA00004496"/>
    </source>
</evidence>
<feature type="active site" evidence="23">
    <location>
        <position position="191"/>
    </location>
</feature>
<organism evidence="28 29">
    <name type="scientific">Halobacillus litoralis</name>
    <dbReference type="NCBI Taxonomy" id="45668"/>
    <lineage>
        <taxon>Bacteria</taxon>
        <taxon>Bacillati</taxon>
        <taxon>Bacillota</taxon>
        <taxon>Bacilli</taxon>
        <taxon>Bacillales</taxon>
        <taxon>Bacillaceae</taxon>
        <taxon>Halobacillus</taxon>
    </lineage>
</organism>
<evidence type="ECO:0000256" key="8">
    <source>
        <dbReference type="ARBA" id="ARBA00022598"/>
    </source>
</evidence>
<evidence type="ECO:0000256" key="5">
    <source>
        <dbReference type="ARBA" id="ARBA00010871"/>
    </source>
</evidence>
<evidence type="ECO:0000256" key="11">
    <source>
        <dbReference type="ARBA" id="ARBA00022840"/>
    </source>
</evidence>
<dbReference type="FunFam" id="3.30.1490.20:FF:000007">
    <property type="entry name" value="D-alanine--D-alanine ligase"/>
    <property type="match status" value="1"/>
</dbReference>
<gene>
    <name evidence="28" type="primary">ddlA</name>
    <name evidence="22" type="synonym">ddl</name>
    <name evidence="28" type="ORF">GLW04_02030</name>
</gene>
<dbReference type="PROSITE" id="PS50975">
    <property type="entry name" value="ATP_GRASP"/>
    <property type="match status" value="1"/>
</dbReference>
<name>A0A845DX56_9BACI</name>
<dbReference type="RefSeq" id="WP_160835103.1">
    <property type="nucleotide sequence ID" value="NZ_WMET01000001.1"/>
</dbReference>
<dbReference type="PANTHER" id="PTHR23132:SF25">
    <property type="entry name" value="D-ALANINE--D-ALANINE LIGASE A"/>
    <property type="match status" value="1"/>
</dbReference>
<dbReference type="GO" id="GO:0008360">
    <property type="term" value="P:regulation of cell shape"/>
    <property type="evidence" value="ECO:0007669"/>
    <property type="project" value="UniProtKB-KW"/>
</dbReference>
<evidence type="ECO:0000313" key="28">
    <source>
        <dbReference type="EMBL" id="MYL18647.1"/>
    </source>
</evidence>
<dbReference type="InterPro" id="IPR016185">
    <property type="entry name" value="PreATP-grasp_dom_sf"/>
</dbReference>
<comment type="function">
    <text evidence="2 22">Cell wall formation.</text>
</comment>
<dbReference type="HAMAP" id="MF_00047">
    <property type="entry name" value="Dala_Dala_lig"/>
    <property type="match status" value="1"/>
</dbReference>
<evidence type="ECO:0000259" key="27">
    <source>
        <dbReference type="PROSITE" id="PS50975"/>
    </source>
</evidence>
<evidence type="ECO:0000256" key="12">
    <source>
        <dbReference type="ARBA" id="ARBA00022842"/>
    </source>
</evidence>
<feature type="binding site" evidence="24">
    <location>
        <begin position="221"/>
        <end position="228"/>
    </location>
    <ligand>
        <name>ATP</name>
        <dbReference type="ChEBI" id="CHEBI:30616"/>
    </ligand>
</feature>
<dbReference type="NCBIfam" id="NF002528">
    <property type="entry name" value="PRK01966.1-4"/>
    <property type="match status" value="1"/>
</dbReference>
<evidence type="ECO:0000256" key="18">
    <source>
        <dbReference type="ARBA" id="ARBA00060592"/>
    </source>
</evidence>
<evidence type="ECO:0000256" key="13">
    <source>
        <dbReference type="ARBA" id="ARBA00022960"/>
    </source>
</evidence>
<dbReference type="Gene3D" id="3.40.50.20">
    <property type="match status" value="1"/>
</dbReference>
<protein>
    <recommendedName>
        <fullName evidence="19 22">D-alanine--D-alanine ligase</fullName>
        <ecNumber evidence="6 22">6.3.2.4</ecNumber>
    </recommendedName>
    <alternativeName>
        <fullName evidence="21 22">D-Ala-D-Ala ligase</fullName>
    </alternativeName>
    <alternativeName>
        <fullName evidence="20 22">D-alanylalanine synthetase</fullName>
    </alternativeName>
</protein>
<dbReference type="NCBIfam" id="NF002525">
    <property type="entry name" value="PRK01966.1-1"/>
    <property type="match status" value="1"/>
</dbReference>
<comment type="subcellular location">
    <subcellularLocation>
        <location evidence="3 22">Cytoplasm</location>
    </subcellularLocation>
</comment>
<feature type="binding site" evidence="25">
    <location>
        <position position="317"/>
    </location>
    <ligand>
        <name>Mg(2+)</name>
        <dbReference type="ChEBI" id="CHEBI:18420"/>
        <label>2</label>
    </ligand>
</feature>
<evidence type="ECO:0000256" key="17">
    <source>
        <dbReference type="ARBA" id="ARBA00047614"/>
    </source>
</evidence>
<dbReference type="InterPro" id="IPR011095">
    <property type="entry name" value="Dala_Dala_lig_C"/>
</dbReference>
<feature type="active site" evidence="23">
    <location>
        <position position="16"/>
    </location>
</feature>
<keyword evidence="8 22" id="KW-0436">Ligase</keyword>
<dbReference type="PIRSF" id="PIRSF039102">
    <property type="entry name" value="Ddl/VanB"/>
    <property type="match status" value="1"/>
</dbReference>
<evidence type="ECO:0000256" key="23">
    <source>
        <dbReference type="PIRSR" id="PIRSR039102-1"/>
    </source>
</evidence>
<comment type="cofactor">
    <cofactor evidence="1">
        <name>Mn(2+)</name>
        <dbReference type="ChEBI" id="CHEBI:29035"/>
    </cofactor>
</comment>
<dbReference type="InterPro" id="IPR011761">
    <property type="entry name" value="ATP-grasp"/>
</dbReference>
<dbReference type="InterPro" id="IPR000291">
    <property type="entry name" value="D-Ala_lig_Van_CS"/>
</dbReference>
<evidence type="ECO:0000256" key="14">
    <source>
        <dbReference type="ARBA" id="ARBA00022984"/>
    </source>
</evidence>
<dbReference type="EC" id="6.3.2.4" evidence="6 22"/>
<evidence type="ECO:0000313" key="29">
    <source>
        <dbReference type="Proteomes" id="UP000460949"/>
    </source>
</evidence>
<accession>A0A845DX56</accession>
<dbReference type="Proteomes" id="UP000460949">
    <property type="component" value="Unassembled WGS sequence"/>
</dbReference>
<keyword evidence="11 26" id="KW-0067">ATP-binding</keyword>
<evidence type="ECO:0000256" key="25">
    <source>
        <dbReference type="PIRSR" id="PIRSR039102-3"/>
    </source>
</evidence>
<dbReference type="FunFam" id="3.30.470.20:FF:000008">
    <property type="entry name" value="D-alanine--D-alanine ligase"/>
    <property type="match status" value="1"/>
</dbReference>
<evidence type="ECO:0000256" key="4">
    <source>
        <dbReference type="ARBA" id="ARBA00004752"/>
    </source>
</evidence>
<dbReference type="NCBIfam" id="TIGR01205">
    <property type="entry name" value="D_ala_D_alaTIGR"/>
    <property type="match status" value="1"/>
</dbReference>
<comment type="caution">
    <text evidence="28">The sequence shown here is derived from an EMBL/GenBank/DDBJ whole genome shotgun (WGS) entry which is preliminary data.</text>
</comment>
<comment type="pathway">
    <text evidence="18">Glycan biosynthesis.</text>
</comment>
<dbReference type="GO" id="GO:0046872">
    <property type="term" value="F:metal ion binding"/>
    <property type="evidence" value="ECO:0007669"/>
    <property type="project" value="UniProtKB-KW"/>
</dbReference>
<dbReference type="GO" id="GO:0005524">
    <property type="term" value="F:ATP binding"/>
    <property type="evidence" value="ECO:0007669"/>
    <property type="project" value="UniProtKB-UniRule"/>
</dbReference>
<dbReference type="NCBIfam" id="NF002378">
    <property type="entry name" value="PRK01372.1"/>
    <property type="match status" value="1"/>
</dbReference>